<evidence type="ECO:0000259" key="8">
    <source>
        <dbReference type="Pfam" id="PF01052"/>
    </source>
</evidence>
<feature type="domain" description="CheC-like protein" evidence="9">
    <location>
        <begin position="145"/>
        <end position="181"/>
    </location>
</feature>
<dbReference type="Proteomes" id="UP001597458">
    <property type="component" value="Unassembled WGS sequence"/>
</dbReference>
<evidence type="ECO:0000256" key="5">
    <source>
        <dbReference type="ARBA" id="ARBA00022779"/>
    </source>
</evidence>
<keyword evidence="11" id="KW-1185">Reference proteome</keyword>
<proteinExistence type="inferred from homology"/>
<protein>
    <submittedName>
        <fullName evidence="10">Flagellar motor switch phosphatase FliY</fullName>
    </submittedName>
</protein>
<feature type="domain" description="CheC-like protein" evidence="9">
    <location>
        <begin position="48"/>
        <end position="84"/>
    </location>
</feature>
<keyword evidence="5" id="KW-0283">Flagellar rotation</keyword>
<dbReference type="InterPro" id="IPR001172">
    <property type="entry name" value="FliN_T3SS_HrcQb"/>
</dbReference>
<dbReference type="SUPFAM" id="SSF103039">
    <property type="entry name" value="CheC-like"/>
    <property type="match status" value="1"/>
</dbReference>
<comment type="caution">
    <text evidence="10">The sequence shown here is derived from an EMBL/GenBank/DDBJ whole genome shotgun (WGS) entry which is preliminary data.</text>
</comment>
<keyword evidence="3" id="KW-1003">Cell membrane</keyword>
<sequence>MSDGGKLTQEEIDALLGNSTNNIEESSISVESELKTSSHNLRDFLSEMEKDVLGEIGNISFGSAATALSTLLNQKVDITTPTVSLIERDELESKFPVPYVSILVNYTEGFTGSNLLIIKMHDASIIANLMMGGDGQGVSDEISEMELSAVQEAMNQMMGSSATSMSTVFDRKVDISPPKTKIMNLKENEGIENLPEDDLMLQISFDLKVGSLIDSNIMQIIPLDFAKTLVEKLLNQSEETHAATQVDTTTDNQISVDDEEEINHYSSFKDEESSYYISEEEHVRSEPKHEFQQPKKKPAYQDVQTAEFSTFEEENNPTHPQNIGMLMDIPLNISVELGSTKKTIKEVLELGPGSIIELEKLAGEPIDILVNQKYIAKGEVVVVDENFGVRITEILNQKDRLNKI</sequence>
<keyword evidence="10" id="KW-0966">Cell projection</keyword>
<dbReference type="InterPro" id="IPR028976">
    <property type="entry name" value="CheC-like_sf"/>
</dbReference>
<evidence type="ECO:0000259" key="9">
    <source>
        <dbReference type="Pfam" id="PF04509"/>
    </source>
</evidence>
<dbReference type="PANTHER" id="PTHR43484:SF1">
    <property type="entry name" value="FLAGELLAR MOTOR SWITCH PROTEIN FLIN"/>
    <property type="match status" value="1"/>
</dbReference>
<evidence type="ECO:0000256" key="4">
    <source>
        <dbReference type="ARBA" id="ARBA00022500"/>
    </source>
</evidence>
<accession>A0ABW5PPS9</accession>
<gene>
    <name evidence="10" type="primary">fliY</name>
    <name evidence="10" type="ORF">ACFSTF_06095</name>
</gene>
<evidence type="ECO:0000256" key="1">
    <source>
        <dbReference type="ARBA" id="ARBA00004413"/>
    </source>
</evidence>
<dbReference type="InterPro" id="IPR007597">
    <property type="entry name" value="CheC"/>
</dbReference>
<dbReference type="EMBL" id="JBHUMR010000008">
    <property type="protein sequence ID" value="MFD2616880.1"/>
    <property type="molecule type" value="Genomic_DNA"/>
</dbReference>
<evidence type="ECO:0000313" key="10">
    <source>
        <dbReference type="EMBL" id="MFD2616880.1"/>
    </source>
</evidence>
<evidence type="ECO:0000256" key="3">
    <source>
        <dbReference type="ARBA" id="ARBA00022475"/>
    </source>
</evidence>
<dbReference type="NCBIfam" id="TIGR02480">
    <property type="entry name" value="fliN"/>
    <property type="match status" value="1"/>
</dbReference>
<keyword evidence="4" id="KW-0145">Chemotaxis</keyword>
<dbReference type="SUPFAM" id="SSF101801">
    <property type="entry name" value="Surface presentation of antigens (SPOA)"/>
    <property type="match status" value="1"/>
</dbReference>
<organism evidence="10 11">
    <name type="scientific">Terrilactibacillus laevilacticus</name>
    <dbReference type="NCBI Taxonomy" id="1380157"/>
    <lineage>
        <taxon>Bacteria</taxon>
        <taxon>Bacillati</taxon>
        <taxon>Bacillota</taxon>
        <taxon>Bacilli</taxon>
        <taxon>Bacillales</taxon>
        <taxon>Bacillaceae</taxon>
        <taxon>Terrilactibacillus</taxon>
    </lineage>
</organism>
<evidence type="ECO:0000256" key="6">
    <source>
        <dbReference type="ARBA" id="ARBA00023136"/>
    </source>
</evidence>
<dbReference type="PANTHER" id="PTHR43484">
    <property type="match status" value="1"/>
</dbReference>
<comment type="similarity">
    <text evidence="2">Belongs to the FliN/MopA/SpaO family.</text>
</comment>
<keyword evidence="6" id="KW-0472">Membrane</keyword>
<dbReference type="CDD" id="cd17907">
    <property type="entry name" value="FliY_FliN-Y"/>
    <property type="match status" value="1"/>
</dbReference>
<dbReference type="InterPro" id="IPR001543">
    <property type="entry name" value="FliN-like_C"/>
</dbReference>
<feature type="region of interest" description="Disordered" evidence="7">
    <location>
        <begin position="276"/>
        <end position="300"/>
    </location>
</feature>
<dbReference type="Gene3D" id="2.30.330.10">
    <property type="entry name" value="SpoA-like"/>
    <property type="match status" value="1"/>
</dbReference>
<dbReference type="Gene3D" id="3.40.1550.10">
    <property type="entry name" value="CheC-like"/>
    <property type="match status" value="1"/>
</dbReference>
<dbReference type="PRINTS" id="PR00956">
    <property type="entry name" value="FLGMOTORFLIN"/>
</dbReference>
<dbReference type="Pfam" id="PF04509">
    <property type="entry name" value="CheC"/>
    <property type="match status" value="2"/>
</dbReference>
<evidence type="ECO:0000313" key="11">
    <source>
        <dbReference type="Proteomes" id="UP001597458"/>
    </source>
</evidence>
<name>A0ABW5PPS9_9BACI</name>
<dbReference type="RefSeq" id="WP_141189279.1">
    <property type="nucleotide sequence ID" value="NZ_JBHUMR010000008.1"/>
</dbReference>
<feature type="compositionally biased region" description="Basic and acidic residues" evidence="7">
    <location>
        <begin position="279"/>
        <end position="293"/>
    </location>
</feature>
<dbReference type="Pfam" id="PF01052">
    <property type="entry name" value="FliMN_C"/>
    <property type="match status" value="1"/>
</dbReference>
<dbReference type="InterPro" id="IPR036429">
    <property type="entry name" value="SpoA-like_sf"/>
</dbReference>
<dbReference type="NCBIfam" id="NF005995">
    <property type="entry name" value="PRK08119.1"/>
    <property type="match status" value="1"/>
</dbReference>
<evidence type="ECO:0000256" key="2">
    <source>
        <dbReference type="ARBA" id="ARBA00009226"/>
    </source>
</evidence>
<dbReference type="InterPro" id="IPR012826">
    <property type="entry name" value="FliN"/>
</dbReference>
<keyword evidence="10" id="KW-0969">Cilium</keyword>
<dbReference type="InterPro" id="IPR051469">
    <property type="entry name" value="FliN/MopA/SpaO"/>
</dbReference>
<reference evidence="11" key="1">
    <citation type="journal article" date="2019" name="Int. J. Syst. Evol. Microbiol.">
        <title>The Global Catalogue of Microorganisms (GCM) 10K type strain sequencing project: providing services to taxonomists for standard genome sequencing and annotation.</title>
        <authorList>
            <consortium name="The Broad Institute Genomics Platform"/>
            <consortium name="The Broad Institute Genome Sequencing Center for Infectious Disease"/>
            <person name="Wu L."/>
            <person name="Ma J."/>
        </authorList>
    </citation>
    <scope>NUCLEOTIDE SEQUENCE [LARGE SCALE GENOMIC DNA]</scope>
    <source>
        <strain evidence="11">TISTR 2241</strain>
    </source>
</reference>
<comment type="subcellular location">
    <subcellularLocation>
        <location evidence="1">Cell membrane</location>
        <topology evidence="1">Peripheral membrane protein</topology>
        <orientation evidence="1">Cytoplasmic side</orientation>
    </subcellularLocation>
</comment>
<feature type="domain" description="Flagellar motor switch protein FliN-like C-terminal" evidence="8">
    <location>
        <begin position="326"/>
        <end position="395"/>
    </location>
</feature>
<keyword evidence="10" id="KW-0282">Flagellum</keyword>
<evidence type="ECO:0000256" key="7">
    <source>
        <dbReference type="SAM" id="MobiDB-lite"/>
    </source>
</evidence>